<organism evidence="2 3">
    <name type="scientific">Vicia faba</name>
    <name type="common">Broad bean</name>
    <name type="synonym">Faba vulgaris</name>
    <dbReference type="NCBI Taxonomy" id="3906"/>
    <lineage>
        <taxon>Eukaryota</taxon>
        <taxon>Viridiplantae</taxon>
        <taxon>Streptophyta</taxon>
        <taxon>Embryophyta</taxon>
        <taxon>Tracheophyta</taxon>
        <taxon>Spermatophyta</taxon>
        <taxon>Magnoliopsida</taxon>
        <taxon>eudicotyledons</taxon>
        <taxon>Gunneridae</taxon>
        <taxon>Pentapetalae</taxon>
        <taxon>rosids</taxon>
        <taxon>fabids</taxon>
        <taxon>Fabales</taxon>
        <taxon>Fabaceae</taxon>
        <taxon>Papilionoideae</taxon>
        <taxon>50 kb inversion clade</taxon>
        <taxon>NPAAA clade</taxon>
        <taxon>Hologalegina</taxon>
        <taxon>IRL clade</taxon>
        <taxon>Fabeae</taxon>
        <taxon>Vicia</taxon>
    </lineage>
</organism>
<feature type="chain" id="PRO_5043942558" description="RNase H type-1 domain-containing protein" evidence="1">
    <location>
        <begin position="24"/>
        <end position="89"/>
    </location>
</feature>
<gene>
    <name evidence="2" type="ORF">VFH_VI009040</name>
</gene>
<dbReference type="Proteomes" id="UP001157006">
    <property type="component" value="Chromosome 6"/>
</dbReference>
<protein>
    <recommendedName>
        <fullName evidence="4">RNase H type-1 domain-containing protein</fullName>
    </recommendedName>
</protein>
<accession>A0AAV1B3N3</accession>
<reference evidence="2 3" key="1">
    <citation type="submission" date="2023-01" db="EMBL/GenBank/DDBJ databases">
        <authorList>
            <person name="Kreplak J."/>
        </authorList>
    </citation>
    <scope>NUCLEOTIDE SEQUENCE [LARGE SCALE GENOMIC DNA]</scope>
</reference>
<keyword evidence="1" id="KW-0732">Signal</keyword>
<evidence type="ECO:0000313" key="2">
    <source>
        <dbReference type="EMBL" id="CAI8616014.1"/>
    </source>
</evidence>
<proteinExistence type="predicted"/>
<keyword evidence="3" id="KW-1185">Reference proteome</keyword>
<name>A0AAV1B3N3_VICFA</name>
<evidence type="ECO:0008006" key="4">
    <source>
        <dbReference type="Google" id="ProtNLM"/>
    </source>
</evidence>
<evidence type="ECO:0000313" key="3">
    <source>
        <dbReference type="Proteomes" id="UP001157006"/>
    </source>
</evidence>
<feature type="signal peptide" evidence="1">
    <location>
        <begin position="1"/>
        <end position="23"/>
    </location>
</feature>
<sequence>MAFYKTLLLTFLIIFIASDIVVGEIESDQKLCFASNFCPTTPERCDQFCFAWDPRILSVIEAEALALKDAILRAMSSHLELVTFERDSQ</sequence>
<evidence type="ECO:0000256" key="1">
    <source>
        <dbReference type="SAM" id="SignalP"/>
    </source>
</evidence>
<dbReference type="EMBL" id="OX451741">
    <property type="protein sequence ID" value="CAI8616014.1"/>
    <property type="molecule type" value="Genomic_DNA"/>
</dbReference>
<dbReference type="AlphaFoldDB" id="A0AAV1B3N3"/>